<dbReference type="AlphaFoldDB" id="A0A7S4FNI0"/>
<feature type="compositionally biased region" description="Basic and acidic residues" evidence="1">
    <location>
        <begin position="83"/>
        <end position="99"/>
    </location>
</feature>
<protein>
    <submittedName>
        <fullName evidence="2">Uncharacterized protein</fullName>
    </submittedName>
</protein>
<name>A0A7S4FNI0_9EUGL</name>
<reference evidence="2" key="1">
    <citation type="submission" date="2021-01" db="EMBL/GenBank/DDBJ databases">
        <authorList>
            <person name="Corre E."/>
            <person name="Pelletier E."/>
            <person name="Niang G."/>
            <person name="Scheremetjew M."/>
            <person name="Finn R."/>
            <person name="Kale V."/>
            <person name="Holt S."/>
            <person name="Cochrane G."/>
            <person name="Meng A."/>
            <person name="Brown T."/>
            <person name="Cohen L."/>
        </authorList>
    </citation>
    <scope>NUCLEOTIDE SEQUENCE</scope>
    <source>
        <strain evidence="2">CCMP1594</strain>
    </source>
</reference>
<feature type="region of interest" description="Disordered" evidence="1">
    <location>
        <begin position="82"/>
        <end position="117"/>
    </location>
</feature>
<sequence length="117" mass="12321">MQATGFPGNIVPWVTQGVPEIGLEHLPNVVFVGMRFGVRKAADCLLDAGRGVPLVMCIQESLLNVDSGGGVLCGFVGPALHCTTDEPKEGKNKERKQGDDGGYADVTSAPSFCETIM</sequence>
<proteinExistence type="predicted"/>
<gene>
    <name evidence="2" type="ORF">EGYM00163_LOCUS15324</name>
</gene>
<evidence type="ECO:0000256" key="1">
    <source>
        <dbReference type="SAM" id="MobiDB-lite"/>
    </source>
</evidence>
<dbReference type="EMBL" id="HBJA01044345">
    <property type="protein sequence ID" value="CAE0804200.1"/>
    <property type="molecule type" value="Transcribed_RNA"/>
</dbReference>
<accession>A0A7S4FNI0</accession>
<organism evidence="2">
    <name type="scientific">Eutreptiella gymnastica</name>
    <dbReference type="NCBI Taxonomy" id="73025"/>
    <lineage>
        <taxon>Eukaryota</taxon>
        <taxon>Discoba</taxon>
        <taxon>Euglenozoa</taxon>
        <taxon>Euglenida</taxon>
        <taxon>Spirocuta</taxon>
        <taxon>Euglenophyceae</taxon>
        <taxon>Eutreptiales</taxon>
        <taxon>Eutreptiaceae</taxon>
        <taxon>Eutreptiella</taxon>
    </lineage>
</organism>
<evidence type="ECO:0000313" key="2">
    <source>
        <dbReference type="EMBL" id="CAE0804200.1"/>
    </source>
</evidence>